<evidence type="ECO:0000313" key="2">
    <source>
        <dbReference type="EMBL" id="ROI15294.1"/>
    </source>
</evidence>
<dbReference type="EMBL" id="RJVU01079805">
    <property type="protein sequence ID" value="ROI15294.1"/>
    <property type="molecule type" value="Genomic_DNA"/>
</dbReference>
<protein>
    <submittedName>
        <fullName evidence="2">Uncharacterized protein</fullName>
    </submittedName>
</protein>
<gene>
    <name evidence="2" type="ORF">DPX16_12846</name>
</gene>
<name>A0A3N0XD50_ANAGA</name>
<feature type="compositionally biased region" description="Polar residues" evidence="1">
    <location>
        <begin position="55"/>
        <end position="64"/>
    </location>
</feature>
<dbReference type="AlphaFoldDB" id="A0A3N0XD50"/>
<comment type="caution">
    <text evidence="2">The sequence shown here is derived from an EMBL/GenBank/DDBJ whole genome shotgun (WGS) entry which is preliminary data.</text>
</comment>
<accession>A0A3N0XD50</accession>
<evidence type="ECO:0000313" key="3">
    <source>
        <dbReference type="Proteomes" id="UP000281406"/>
    </source>
</evidence>
<feature type="region of interest" description="Disordered" evidence="1">
    <location>
        <begin position="44"/>
        <end position="70"/>
    </location>
</feature>
<dbReference type="Proteomes" id="UP000281406">
    <property type="component" value="Unassembled WGS sequence"/>
</dbReference>
<keyword evidence="3" id="KW-1185">Reference proteome</keyword>
<proteinExistence type="predicted"/>
<evidence type="ECO:0000256" key="1">
    <source>
        <dbReference type="SAM" id="MobiDB-lite"/>
    </source>
</evidence>
<organism evidence="2 3">
    <name type="scientific">Anabarilius grahami</name>
    <name type="common">Kanglang fish</name>
    <name type="synonym">Barilius grahami</name>
    <dbReference type="NCBI Taxonomy" id="495550"/>
    <lineage>
        <taxon>Eukaryota</taxon>
        <taxon>Metazoa</taxon>
        <taxon>Chordata</taxon>
        <taxon>Craniata</taxon>
        <taxon>Vertebrata</taxon>
        <taxon>Euteleostomi</taxon>
        <taxon>Actinopterygii</taxon>
        <taxon>Neopterygii</taxon>
        <taxon>Teleostei</taxon>
        <taxon>Ostariophysi</taxon>
        <taxon>Cypriniformes</taxon>
        <taxon>Xenocyprididae</taxon>
        <taxon>Xenocypridinae</taxon>
        <taxon>Xenocypridinae incertae sedis</taxon>
        <taxon>Anabarilius</taxon>
    </lineage>
</organism>
<reference evidence="2 3" key="1">
    <citation type="submission" date="2018-10" db="EMBL/GenBank/DDBJ databases">
        <title>Genome assembly for a Yunnan-Guizhou Plateau 3E fish, Anabarilius grahami (Regan), and its evolutionary and genetic applications.</title>
        <authorList>
            <person name="Jiang W."/>
        </authorList>
    </citation>
    <scope>NUCLEOTIDE SEQUENCE [LARGE SCALE GENOMIC DNA]</scope>
    <source>
        <strain evidence="2">AG-KIZ</strain>
        <tissue evidence="2">Muscle</tissue>
    </source>
</reference>
<sequence>MAISKAKAFCSGETVRSFGSALFELIATKTKDIATGGPIEKCQNQGSPTLADGQMSGQVPSVGSLSDDDDEPVFGRSLAQMASKECTMFHAVLMNGATPACSSVLSLFATSVFLQAENVSRLSSPGTRRHVGTNLSSVFSLWQCVHAHQQPRP</sequence>